<proteinExistence type="predicted"/>
<dbReference type="EMBL" id="BSDD01000002">
    <property type="protein sequence ID" value="GLH69602.1"/>
    <property type="molecule type" value="Genomic_DNA"/>
</dbReference>
<gene>
    <name evidence="3" type="ORF">GETHPA_11350</name>
</gene>
<dbReference type="SMART" id="SM00448">
    <property type="entry name" value="REC"/>
    <property type="match status" value="1"/>
</dbReference>
<organism evidence="3 4">
    <name type="scientific">Geothrix rubra</name>
    <dbReference type="NCBI Taxonomy" id="2927977"/>
    <lineage>
        <taxon>Bacteria</taxon>
        <taxon>Pseudomonadati</taxon>
        <taxon>Acidobacteriota</taxon>
        <taxon>Holophagae</taxon>
        <taxon>Holophagales</taxon>
        <taxon>Holophagaceae</taxon>
        <taxon>Geothrix</taxon>
    </lineage>
</organism>
<keyword evidence="1" id="KW-0597">Phosphoprotein</keyword>
<dbReference type="Proteomes" id="UP001165089">
    <property type="component" value="Unassembled WGS sequence"/>
</dbReference>
<name>A0ABQ5Q4S5_9BACT</name>
<reference evidence="3 4" key="1">
    <citation type="journal article" date="2023" name="Antonie Van Leeuwenhoek">
        <title>Mesoterricola silvestris gen. nov., sp. nov., Mesoterricola sediminis sp. nov., Geothrix oryzae sp. nov., Geothrix edaphica sp. nov., Geothrix rubra sp. nov., and Geothrix limicola sp. nov., six novel members of Acidobacteriota isolated from soils.</title>
        <authorList>
            <person name="Itoh H."/>
            <person name="Sugisawa Y."/>
            <person name="Mise K."/>
            <person name="Xu Z."/>
            <person name="Kuniyasu M."/>
            <person name="Ushijima N."/>
            <person name="Kawano K."/>
            <person name="Kobayashi E."/>
            <person name="Shiratori Y."/>
            <person name="Masuda Y."/>
            <person name="Senoo K."/>
        </authorList>
    </citation>
    <scope>NUCLEOTIDE SEQUENCE [LARGE SCALE GENOMIC DNA]</scope>
    <source>
        <strain evidence="3 4">Red803</strain>
    </source>
</reference>
<dbReference type="SUPFAM" id="SSF52172">
    <property type="entry name" value="CheY-like"/>
    <property type="match status" value="1"/>
</dbReference>
<accession>A0ABQ5Q4S5</accession>
<dbReference type="InterPro" id="IPR052020">
    <property type="entry name" value="Cyclic_di-GMP/3'3'-cGAMP_PDE"/>
</dbReference>
<comment type="caution">
    <text evidence="3">The sequence shown here is derived from an EMBL/GenBank/DDBJ whole genome shotgun (WGS) entry which is preliminary data.</text>
</comment>
<evidence type="ECO:0000313" key="4">
    <source>
        <dbReference type="Proteomes" id="UP001165089"/>
    </source>
</evidence>
<dbReference type="InterPro" id="IPR001789">
    <property type="entry name" value="Sig_transdc_resp-reg_receiver"/>
</dbReference>
<dbReference type="Gene3D" id="3.40.50.2300">
    <property type="match status" value="1"/>
</dbReference>
<dbReference type="Gene3D" id="1.10.3210.10">
    <property type="entry name" value="Hypothetical protein af1432"/>
    <property type="match status" value="1"/>
</dbReference>
<evidence type="ECO:0000313" key="3">
    <source>
        <dbReference type="EMBL" id="GLH69602.1"/>
    </source>
</evidence>
<sequence>MSSRILLVDDDENVLAGYHRVLRKAFDLDVALGAPQALQAMEHHGPYAVVVADMQMPGMNGVELLQKVREGWPGAIRLMLTGNQDQRTAIEAINQGRVFRFLTKPCSPEDLAAMLTAALRQHQLEHAERELLDQTLTGSLKVLTEILSVVDPHAFGRAEIIRQRAVQIAAALGMEPSWEMGVAAMMAPLGFVTVPSALAAKGRSGEPLSVEERDTLRRVPEFGAQLLGRIPRLESVAQIVRYQHKSYAGAGYPLDDVKGEAIPLGARILRALDDFQEIEERRGSRLVAMEQMKLRRGWYDPRVLQALEVLLVDSGQAPDPAVPRAVAVKDLEPGTVLAADVRTRGGMLVAAEGTRLLPSHVEKLQNFARLIGLAEPLYTKG</sequence>
<dbReference type="RefSeq" id="WP_285723618.1">
    <property type="nucleotide sequence ID" value="NZ_BSDD01000002.1"/>
</dbReference>
<keyword evidence="4" id="KW-1185">Reference proteome</keyword>
<dbReference type="Pfam" id="PF00072">
    <property type="entry name" value="Response_reg"/>
    <property type="match status" value="1"/>
</dbReference>
<evidence type="ECO:0000259" key="2">
    <source>
        <dbReference type="PROSITE" id="PS50110"/>
    </source>
</evidence>
<feature type="modified residue" description="4-aspartylphosphate" evidence="1">
    <location>
        <position position="53"/>
    </location>
</feature>
<feature type="domain" description="Response regulatory" evidence="2">
    <location>
        <begin position="4"/>
        <end position="119"/>
    </location>
</feature>
<dbReference type="PROSITE" id="PS50110">
    <property type="entry name" value="RESPONSE_REGULATORY"/>
    <property type="match status" value="1"/>
</dbReference>
<dbReference type="PANTHER" id="PTHR45228:SF8">
    <property type="entry name" value="TWO-COMPONENT RESPONSE REGULATOR-RELATED"/>
    <property type="match status" value="1"/>
</dbReference>
<dbReference type="CDD" id="cd17569">
    <property type="entry name" value="REC_HupR-like"/>
    <property type="match status" value="1"/>
</dbReference>
<dbReference type="Pfam" id="PF13487">
    <property type="entry name" value="HD_5"/>
    <property type="match status" value="1"/>
</dbReference>
<evidence type="ECO:0000256" key="1">
    <source>
        <dbReference type="PROSITE-ProRule" id="PRU00169"/>
    </source>
</evidence>
<protein>
    <submittedName>
        <fullName evidence="3">Response regulator receiver modulated metal-depenent phosphohydrolase</fullName>
    </submittedName>
</protein>
<dbReference type="InterPro" id="IPR011006">
    <property type="entry name" value="CheY-like_superfamily"/>
</dbReference>
<dbReference type="PANTHER" id="PTHR45228">
    <property type="entry name" value="CYCLIC DI-GMP PHOSPHODIESTERASE TM_0186-RELATED"/>
    <property type="match status" value="1"/>
</dbReference>